<protein>
    <submittedName>
        <fullName evidence="2">Uncharacterized protein</fullName>
    </submittedName>
</protein>
<dbReference type="HOGENOM" id="CLU_094239_0_0_3"/>
<evidence type="ECO:0000313" key="3">
    <source>
        <dbReference type="Proteomes" id="UP000017396"/>
    </source>
</evidence>
<dbReference type="Proteomes" id="UP000017396">
    <property type="component" value="Chromosome"/>
</dbReference>
<feature type="transmembrane region" description="Helical" evidence="1">
    <location>
        <begin position="20"/>
        <end position="42"/>
    </location>
</feature>
<evidence type="ECO:0000256" key="1">
    <source>
        <dbReference type="SAM" id="Phobius"/>
    </source>
</evidence>
<dbReference type="KEGG" id="glj:GKIL_1458"/>
<dbReference type="OrthoDB" id="455056at2"/>
<sequence length="166" mass="17680">MHSTHEKIVLTSRWWPGLLVFIGAASGLWAICAVPLVSFAVVSGLTLKQRQASLALGTVWLIHQIMGFTLHHYPRTPDAFAWGLMLGLASWAALLVCQKIAGSLQPATAAIGSLLSGFVVYELLLWCASFVLGGGETFSNSIVAALLLVNAAWTAGLMALHRLVKG</sequence>
<feature type="transmembrane region" description="Helical" evidence="1">
    <location>
        <begin position="79"/>
        <end position="97"/>
    </location>
</feature>
<dbReference type="STRING" id="1183438.GKIL_1458"/>
<keyword evidence="1" id="KW-1133">Transmembrane helix</keyword>
<dbReference type="eggNOG" id="ENOG503373F">
    <property type="taxonomic scope" value="Bacteria"/>
</dbReference>
<keyword evidence="1" id="KW-0812">Transmembrane</keyword>
<name>U5QJA5_GLOK1</name>
<organism evidence="2 3">
    <name type="scientific">Gloeobacter kilaueensis (strain ATCC BAA-2537 / CCAP 1431/1 / ULC 316 / JS1)</name>
    <dbReference type="NCBI Taxonomy" id="1183438"/>
    <lineage>
        <taxon>Bacteria</taxon>
        <taxon>Bacillati</taxon>
        <taxon>Cyanobacteriota</taxon>
        <taxon>Cyanophyceae</taxon>
        <taxon>Gloeobacterales</taxon>
        <taxon>Gloeobacteraceae</taxon>
        <taxon>Gloeobacter</taxon>
    </lineage>
</organism>
<gene>
    <name evidence="2" type="ORF">GKIL_1458</name>
</gene>
<feature type="transmembrane region" description="Helical" evidence="1">
    <location>
        <begin position="109"/>
        <end position="132"/>
    </location>
</feature>
<dbReference type="EMBL" id="CP003587">
    <property type="protein sequence ID" value="AGY57704.1"/>
    <property type="molecule type" value="Genomic_DNA"/>
</dbReference>
<dbReference type="RefSeq" id="WP_023172806.1">
    <property type="nucleotide sequence ID" value="NC_022600.1"/>
</dbReference>
<proteinExistence type="predicted"/>
<accession>U5QJA5</accession>
<dbReference type="AlphaFoldDB" id="U5QJA5"/>
<evidence type="ECO:0000313" key="2">
    <source>
        <dbReference type="EMBL" id="AGY57704.1"/>
    </source>
</evidence>
<reference evidence="2 3" key="1">
    <citation type="journal article" date="2013" name="PLoS ONE">
        <title>Cultivation and Complete Genome Sequencing of Gloeobacter kilaueensis sp. nov., from a Lava Cave in Kilauea Caldera, Hawai'i.</title>
        <authorList>
            <person name="Saw J.H."/>
            <person name="Schatz M."/>
            <person name="Brown M.V."/>
            <person name="Kunkel D.D."/>
            <person name="Foster J.S."/>
            <person name="Shick H."/>
            <person name="Christensen S."/>
            <person name="Hou S."/>
            <person name="Wan X."/>
            <person name="Donachie S.P."/>
        </authorList>
    </citation>
    <scope>NUCLEOTIDE SEQUENCE [LARGE SCALE GENOMIC DNA]</scope>
    <source>
        <strain evidence="3">JS</strain>
    </source>
</reference>
<keyword evidence="1" id="KW-0472">Membrane</keyword>
<keyword evidence="3" id="KW-1185">Reference proteome</keyword>
<feature type="transmembrane region" description="Helical" evidence="1">
    <location>
        <begin position="138"/>
        <end position="160"/>
    </location>
</feature>
<feature type="transmembrane region" description="Helical" evidence="1">
    <location>
        <begin position="54"/>
        <end position="73"/>
    </location>
</feature>